<dbReference type="InterPro" id="IPR050951">
    <property type="entry name" value="Retrovirus_Pol_polyprotein"/>
</dbReference>
<proteinExistence type="predicted"/>
<dbReference type="InterPro" id="IPR036397">
    <property type="entry name" value="RNaseH_sf"/>
</dbReference>
<evidence type="ECO:0000256" key="6">
    <source>
        <dbReference type="ARBA" id="ARBA00022918"/>
    </source>
</evidence>
<dbReference type="GO" id="GO:0016787">
    <property type="term" value="F:hydrolase activity"/>
    <property type="evidence" value="ECO:0007669"/>
    <property type="project" value="UniProtKB-KW"/>
</dbReference>
<keyword evidence="1" id="KW-0808">Transferase</keyword>
<evidence type="ECO:0000256" key="4">
    <source>
        <dbReference type="ARBA" id="ARBA00022759"/>
    </source>
</evidence>
<dbReference type="Proteomes" id="UP000076858">
    <property type="component" value="Unassembled WGS sequence"/>
</dbReference>
<name>A0A162QGU9_9CRUS</name>
<dbReference type="InterPro" id="IPR041373">
    <property type="entry name" value="RT_RNaseH"/>
</dbReference>
<organism evidence="8 9">
    <name type="scientific">Daphnia magna</name>
    <dbReference type="NCBI Taxonomy" id="35525"/>
    <lineage>
        <taxon>Eukaryota</taxon>
        <taxon>Metazoa</taxon>
        <taxon>Ecdysozoa</taxon>
        <taxon>Arthropoda</taxon>
        <taxon>Crustacea</taxon>
        <taxon>Branchiopoda</taxon>
        <taxon>Diplostraca</taxon>
        <taxon>Cladocera</taxon>
        <taxon>Anomopoda</taxon>
        <taxon>Daphniidae</taxon>
        <taxon>Daphnia</taxon>
    </lineage>
</organism>
<evidence type="ECO:0000256" key="2">
    <source>
        <dbReference type="ARBA" id="ARBA00022695"/>
    </source>
</evidence>
<dbReference type="Pfam" id="PF17917">
    <property type="entry name" value="RT_RNaseH"/>
    <property type="match status" value="1"/>
</dbReference>
<keyword evidence="3" id="KW-0540">Nuclease</keyword>
<reference evidence="8 9" key="1">
    <citation type="submission" date="2016-03" db="EMBL/GenBank/DDBJ databases">
        <title>EvidentialGene: Evidence-directed Construction of Genes on Genomes.</title>
        <authorList>
            <person name="Gilbert D.G."/>
            <person name="Choi J.-H."/>
            <person name="Mockaitis K."/>
            <person name="Colbourne J."/>
            <person name="Pfrender M."/>
        </authorList>
    </citation>
    <scope>NUCLEOTIDE SEQUENCE [LARGE SCALE GENOMIC DNA]</scope>
    <source>
        <strain evidence="8 9">Xinb3</strain>
        <tissue evidence="8">Complete organism</tissue>
    </source>
</reference>
<keyword evidence="5" id="KW-0378">Hydrolase</keyword>
<evidence type="ECO:0000259" key="7">
    <source>
        <dbReference type="Pfam" id="PF17917"/>
    </source>
</evidence>
<dbReference type="GO" id="GO:0003964">
    <property type="term" value="F:RNA-directed DNA polymerase activity"/>
    <property type="evidence" value="ECO:0007669"/>
    <property type="project" value="UniProtKB-KW"/>
</dbReference>
<gene>
    <name evidence="8" type="ORF">APZ42_013842</name>
</gene>
<accession>A0A162QGU9</accession>
<dbReference type="PANTHER" id="PTHR37984:SF15">
    <property type="entry name" value="INTEGRASE CATALYTIC DOMAIN-CONTAINING PROTEIN"/>
    <property type="match status" value="1"/>
</dbReference>
<keyword evidence="4" id="KW-0255">Endonuclease</keyword>
<dbReference type="PANTHER" id="PTHR37984">
    <property type="entry name" value="PROTEIN CBG26694"/>
    <property type="match status" value="1"/>
</dbReference>
<evidence type="ECO:0000313" key="9">
    <source>
        <dbReference type="Proteomes" id="UP000076858"/>
    </source>
</evidence>
<dbReference type="Gene3D" id="3.30.420.10">
    <property type="entry name" value="Ribonuclease H-like superfamily/Ribonuclease H"/>
    <property type="match status" value="1"/>
</dbReference>
<evidence type="ECO:0000256" key="3">
    <source>
        <dbReference type="ARBA" id="ARBA00022722"/>
    </source>
</evidence>
<dbReference type="GO" id="GO:0003676">
    <property type="term" value="F:nucleic acid binding"/>
    <property type="evidence" value="ECO:0007669"/>
    <property type="project" value="InterPro"/>
</dbReference>
<dbReference type="AlphaFoldDB" id="A0A162QGU9"/>
<dbReference type="GO" id="GO:0004519">
    <property type="term" value="F:endonuclease activity"/>
    <property type="evidence" value="ECO:0007669"/>
    <property type="project" value="UniProtKB-KW"/>
</dbReference>
<keyword evidence="9" id="KW-1185">Reference proteome</keyword>
<keyword evidence="6" id="KW-0695">RNA-directed DNA polymerase</keyword>
<evidence type="ECO:0000256" key="1">
    <source>
        <dbReference type="ARBA" id="ARBA00022679"/>
    </source>
</evidence>
<dbReference type="EMBL" id="LRGB01000337">
    <property type="protein sequence ID" value="KZS19681.1"/>
    <property type="molecule type" value="Genomic_DNA"/>
</dbReference>
<dbReference type="STRING" id="35525.A0A162QGU9"/>
<keyword evidence="2" id="KW-0548">Nucleotidyltransferase</keyword>
<protein>
    <recommendedName>
        <fullName evidence="7">Reverse transcriptase RNase H-like domain-containing protein</fullName>
    </recommendedName>
</protein>
<feature type="domain" description="Reverse transcriptase RNase H-like" evidence="7">
    <location>
        <begin position="43"/>
        <end position="78"/>
    </location>
</feature>
<comment type="caution">
    <text evidence="8">The sequence shown here is derived from an EMBL/GenBank/DDBJ whole genome shotgun (WGS) entry which is preliminary data.</text>
</comment>
<sequence length="261" mass="29512">MKLETLTFAQPQLRAFGHVVDKDGVSRFIDGFAKIGRPLHDPGTNVKVVTNHHALCWLKTKKALSGRLARWVLLLPNYQREILYKSGPFMCQAKKITSGATGANENHWSGKTFRKGGDGHTRSFLSVDGRQEVRHCCVGLSQLMSRNEGHPVELSLLITHRKNDLVERLNHTRGGMLPMYINNTHMSWDDILTYIIFAYNSSIQESTDKTIFLLLYGREASGSLNLFFLRLPVDVVMGVPVVSHPEDQDELARTKKLQGEW</sequence>
<evidence type="ECO:0000256" key="5">
    <source>
        <dbReference type="ARBA" id="ARBA00022801"/>
    </source>
</evidence>
<evidence type="ECO:0000313" key="8">
    <source>
        <dbReference type="EMBL" id="KZS19681.1"/>
    </source>
</evidence>